<reference evidence="10" key="1">
    <citation type="submission" date="2025-08" db="UniProtKB">
        <authorList>
            <consortium name="Ensembl"/>
        </authorList>
    </citation>
    <scope>IDENTIFICATION</scope>
</reference>
<evidence type="ECO:0000256" key="4">
    <source>
        <dbReference type="ARBA" id="ARBA00023040"/>
    </source>
</evidence>
<dbReference type="SUPFAM" id="SSF81321">
    <property type="entry name" value="Family A G protein-coupled receptor-like"/>
    <property type="match status" value="1"/>
</dbReference>
<evidence type="ECO:0000256" key="2">
    <source>
        <dbReference type="ARBA" id="ARBA00022692"/>
    </source>
</evidence>
<dbReference type="PANTHER" id="PTHR10489:SF627">
    <property type="entry name" value="C-C CHEMOKINE RECEPTOR TYPE 8"/>
    <property type="match status" value="1"/>
</dbReference>
<keyword evidence="5 8" id="KW-0472">Membrane</keyword>
<dbReference type="InterPro" id="IPR000276">
    <property type="entry name" value="GPCR_Rhodpsn"/>
</dbReference>
<keyword evidence="4" id="KW-0297">G-protein coupled receptor</keyword>
<feature type="transmembrane region" description="Helical" evidence="8">
    <location>
        <begin position="212"/>
        <end position="234"/>
    </location>
</feature>
<keyword evidence="6" id="KW-0675">Receptor</keyword>
<dbReference type="InterPro" id="IPR017452">
    <property type="entry name" value="GPCR_Rhodpsn_7TM"/>
</dbReference>
<dbReference type="GO" id="GO:0019957">
    <property type="term" value="F:C-C chemokine binding"/>
    <property type="evidence" value="ECO:0007669"/>
    <property type="project" value="TreeGrafter"/>
</dbReference>
<feature type="transmembrane region" description="Helical" evidence="8">
    <location>
        <begin position="90"/>
        <end position="110"/>
    </location>
</feature>
<dbReference type="PROSITE" id="PS50262">
    <property type="entry name" value="G_PROTEIN_RECEP_F1_2"/>
    <property type="match status" value="1"/>
</dbReference>
<name>A0A9J8BT56_CYPCA</name>
<accession>A0A9J8BT56</accession>
<feature type="transmembrane region" description="Helical" evidence="8">
    <location>
        <begin position="255"/>
        <end position="278"/>
    </location>
</feature>
<keyword evidence="7" id="KW-0807">Transducer</keyword>
<keyword evidence="2 8" id="KW-0812">Transmembrane</keyword>
<evidence type="ECO:0000256" key="8">
    <source>
        <dbReference type="SAM" id="Phobius"/>
    </source>
</evidence>
<feature type="transmembrane region" description="Helical" evidence="8">
    <location>
        <begin position="116"/>
        <end position="144"/>
    </location>
</feature>
<organism evidence="10 11">
    <name type="scientific">Cyprinus carpio carpio</name>
    <dbReference type="NCBI Taxonomy" id="630221"/>
    <lineage>
        <taxon>Eukaryota</taxon>
        <taxon>Metazoa</taxon>
        <taxon>Chordata</taxon>
        <taxon>Craniata</taxon>
        <taxon>Vertebrata</taxon>
        <taxon>Euteleostomi</taxon>
        <taxon>Actinopterygii</taxon>
        <taxon>Neopterygii</taxon>
        <taxon>Teleostei</taxon>
        <taxon>Ostariophysi</taxon>
        <taxon>Cypriniformes</taxon>
        <taxon>Cyprinidae</taxon>
        <taxon>Cyprininae</taxon>
        <taxon>Cyprinus</taxon>
    </lineage>
</organism>
<reference evidence="10" key="2">
    <citation type="submission" date="2025-09" db="UniProtKB">
        <authorList>
            <consortium name="Ensembl"/>
        </authorList>
    </citation>
    <scope>IDENTIFICATION</scope>
</reference>
<evidence type="ECO:0000256" key="5">
    <source>
        <dbReference type="ARBA" id="ARBA00023136"/>
    </source>
</evidence>
<evidence type="ECO:0000313" key="10">
    <source>
        <dbReference type="Ensembl" id="ENSCCRP00000156345.1"/>
    </source>
</evidence>
<dbReference type="AlphaFoldDB" id="A0A9J8BT56"/>
<dbReference type="GeneTree" id="ENSGT01020000230359"/>
<sequence>MVTSGPLNLHYIVSSTNGAVDDEPDTVTPFNYYDEYSDFDSSFACVYGDHGARILPILYSLYFVVGFLGNMLVVWVVCMAAKLRSMTDICLLNLALADLLLVSSLPFLAHSVRDQWVFGDVMCTVVLSVYHVGFYSVIFFIVLMSIDQYIAIVHDVLARTYGILASVVIWIIAVSASFPEVMHFKTNHFSQQIVCNLFYPISDQNPYFSFRIFGIFKMNVIGLIIPLIIIGLFYSLILKKHLTARSSRKQNICHVITVMVVFFCCYAPYNVAAFVKVLELKELISDSCDFSKAINLSLQIIEALAYSHTCINPILFVFVREKYRKHLVSLLYKTPCGRLQFMNNNPTQATGSVYSQNTERPSTVV</sequence>
<dbReference type="PANTHER" id="PTHR10489">
    <property type="entry name" value="CELL ADHESION MOLECULE"/>
    <property type="match status" value="1"/>
</dbReference>
<keyword evidence="11" id="KW-1185">Reference proteome</keyword>
<evidence type="ECO:0000256" key="6">
    <source>
        <dbReference type="ARBA" id="ARBA00023170"/>
    </source>
</evidence>
<evidence type="ECO:0000313" key="11">
    <source>
        <dbReference type="Proteomes" id="UP001108240"/>
    </source>
</evidence>
<evidence type="ECO:0000259" key="9">
    <source>
        <dbReference type="PROSITE" id="PS50262"/>
    </source>
</evidence>
<feature type="transmembrane region" description="Helical" evidence="8">
    <location>
        <begin position="57"/>
        <end position="78"/>
    </location>
</feature>
<dbReference type="Proteomes" id="UP001108240">
    <property type="component" value="Unplaced"/>
</dbReference>
<dbReference type="InterPro" id="IPR050119">
    <property type="entry name" value="CCR1-9-like"/>
</dbReference>
<dbReference type="Pfam" id="PF00001">
    <property type="entry name" value="7tm_1"/>
    <property type="match status" value="1"/>
</dbReference>
<keyword evidence="3 8" id="KW-1133">Transmembrane helix</keyword>
<protein>
    <recommendedName>
        <fullName evidence="9">G-protein coupled receptors family 1 profile domain-containing protein</fullName>
    </recommendedName>
</protein>
<feature type="transmembrane region" description="Helical" evidence="8">
    <location>
        <begin position="156"/>
        <end position="178"/>
    </location>
</feature>
<comment type="subcellular location">
    <subcellularLocation>
        <location evidence="1">Membrane</location>
        <topology evidence="1">Multi-pass membrane protein</topology>
    </subcellularLocation>
</comment>
<dbReference type="OMA" id="LCPGRNY"/>
<dbReference type="GO" id="GO:0007204">
    <property type="term" value="P:positive regulation of cytosolic calcium ion concentration"/>
    <property type="evidence" value="ECO:0007669"/>
    <property type="project" value="TreeGrafter"/>
</dbReference>
<dbReference type="GO" id="GO:0016493">
    <property type="term" value="F:C-C chemokine receptor activity"/>
    <property type="evidence" value="ECO:0007669"/>
    <property type="project" value="TreeGrafter"/>
</dbReference>
<evidence type="ECO:0000256" key="7">
    <source>
        <dbReference type="ARBA" id="ARBA00023224"/>
    </source>
</evidence>
<dbReference type="GO" id="GO:0009897">
    <property type="term" value="C:external side of plasma membrane"/>
    <property type="evidence" value="ECO:0007669"/>
    <property type="project" value="TreeGrafter"/>
</dbReference>
<proteinExistence type="predicted"/>
<feature type="domain" description="G-protein coupled receptors family 1 profile" evidence="9">
    <location>
        <begin position="69"/>
        <end position="316"/>
    </location>
</feature>
<feature type="transmembrane region" description="Helical" evidence="8">
    <location>
        <begin position="298"/>
        <end position="319"/>
    </location>
</feature>
<dbReference type="GO" id="GO:0060326">
    <property type="term" value="P:cell chemotaxis"/>
    <property type="evidence" value="ECO:0007669"/>
    <property type="project" value="TreeGrafter"/>
</dbReference>
<dbReference type="GO" id="GO:0006955">
    <property type="term" value="P:immune response"/>
    <property type="evidence" value="ECO:0007669"/>
    <property type="project" value="TreeGrafter"/>
</dbReference>
<dbReference type="GO" id="GO:0019722">
    <property type="term" value="P:calcium-mediated signaling"/>
    <property type="evidence" value="ECO:0007669"/>
    <property type="project" value="TreeGrafter"/>
</dbReference>
<dbReference type="Ensembl" id="ENSCCRT00000114353.1">
    <property type="protein sequence ID" value="ENSCCRP00000156345.1"/>
    <property type="gene ID" value="ENSCCRG00000054974.1"/>
</dbReference>
<evidence type="ECO:0000256" key="3">
    <source>
        <dbReference type="ARBA" id="ARBA00022989"/>
    </source>
</evidence>
<evidence type="ECO:0000256" key="1">
    <source>
        <dbReference type="ARBA" id="ARBA00004141"/>
    </source>
</evidence>